<evidence type="ECO:0000313" key="2">
    <source>
        <dbReference type="EMBL" id="KAE9307449.1"/>
    </source>
</evidence>
<organism evidence="2 3">
    <name type="scientific">Phytophthora fragariae</name>
    <dbReference type="NCBI Taxonomy" id="53985"/>
    <lineage>
        <taxon>Eukaryota</taxon>
        <taxon>Sar</taxon>
        <taxon>Stramenopiles</taxon>
        <taxon>Oomycota</taxon>
        <taxon>Peronosporomycetes</taxon>
        <taxon>Peronosporales</taxon>
        <taxon>Peronosporaceae</taxon>
        <taxon>Phytophthora</taxon>
    </lineage>
</organism>
<evidence type="ECO:0000313" key="3">
    <source>
        <dbReference type="Proteomes" id="UP000437068"/>
    </source>
</evidence>
<protein>
    <submittedName>
        <fullName evidence="2">Uncharacterized protein</fullName>
    </submittedName>
</protein>
<feature type="compositionally biased region" description="Basic and acidic residues" evidence="1">
    <location>
        <begin position="40"/>
        <end position="64"/>
    </location>
</feature>
<feature type="region of interest" description="Disordered" evidence="1">
    <location>
        <begin position="312"/>
        <end position="335"/>
    </location>
</feature>
<feature type="region of interest" description="Disordered" evidence="1">
    <location>
        <begin position="210"/>
        <end position="270"/>
    </location>
</feature>
<comment type="caution">
    <text evidence="2">The sequence shown here is derived from an EMBL/GenBank/DDBJ whole genome shotgun (WGS) entry which is preliminary data.</text>
</comment>
<feature type="region of interest" description="Disordered" evidence="1">
    <location>
        <begin position="38"/>
        <end position="91"/>
    </location>
</feature>
<accession>A0A6A4DLE0</accession>
<feature type="compositionally biased region" description="Basic and acidic residues" evidence="1">
    <location>
        <begin position="247"/>
        <end position="260"/>
    </location>
</feature>
<gene>
    <name evidence="2" type="ORF">PF001_g11611</name>
</gene>
<feature type="compositionally biased region" description="Polar residues" evidence="1">
    <location>
        <begin position="220"/>
        <end position="229"/>
    </location>
</feature>
<proteinExistence type="predicted"/>
<dbReference type="EMBL" id="QXGE01000622">
    <property type="protein sequence ID" value="KAE9307449.1"/>
    <property type="molecule type" value="Genomic_DNA"/>
</dbReference>
<evidence type="ECO:0000256" key="1">
    <source>
        <dbReference type="SAM" id="MobiDB-lite"/>
    </source>
</evidence>
<reference evidence="2 3" key="1">
    <citation type="submission" date="2018-08" db="EMBL/GenBank/DDBJ databases">
        <title>Genomic investigation of the strawberry pathogen Phytophthora fragariae indicates pathogenicity is determined by transcriptional variation in three key races.</title>
        <authorList>
            <person name="Adams T.M."/>
            <person name="Armitage A.D."/>
            <person name="Sobczyk M.K."/>
            <person name="Bates H.J."/>
            <person name="Dunwell J.M."/>
            <person name="Nellist C.F."/>
            <person name="Harrison R.J."/>
        </authorList>
    </citation>
    <scope>NUCLEOTIDE SEQUENCE [LARGE SCALE GENOMIC DNA]</scope>
    <source>
        <strain evidence="2 3">A4</strain>
    </source>
</reference>
<dbReference type="AlphaFoldDB" id="A0A6A4DLE0"/>
<feature type="region of interest" description="Disordered" evidence="1">
    <location>
        <begin position="105"/>
        <end position="127"/>
    </location>
</feature>
<name>A0A6A4DLE0_9STRA</name>
<sequence>MTVPRAVDWESPVRYGDAVNGAGPAYWERPEYYEQPVKNEALRGEREDEQPVKKEPPRGERDCVEQLEGVPYFEPSVSGDQTKERSGDPTQTAVAVKNEDVGVPENAVKNDDCTPGVPSTEPFVEEGPSVKCKSDEVATVPNGEAPVEHEETIKTATVSVCTSAKYWCFESLPVKIENVEFGIPGVENQQSEDIGAPALNENLPTNFLSANGLAELGDPNNLSDTTEPTPNLEMLPENADSGSVLDTTEKPEEDTTKEDDAGSPPPHARLCTLNELHAPGSDALSVGANEKSVCENALVLSSIPRICMVQTEDSDERDVGGGGHVDERPDPHVGGFVPVGESLASNRLRGVTLECVEQDVGARAHAVQVYGGVAVEVGELHGIYGVRLVPAANGYAKGAVDYRITLSVDELRMDEERSARERKITSWTGVLPVLLVLGTLTLGAQVLVRWLLNESRDDGWWTSLL</sequence>
<dbReference type="Proteomes" id="UP000437068">
    <property type="component" value="Unassembled WGS sequence"/>
</dbReference>